<dbReference type="GO" id="GO:0019825">
    <property type="term" value="F:oxygen binding"/>
    <property type="evidence" value="ECO:0007669"/>
    <property type="project" value="InterPro"/>
</dbReference>
<name>A0A101KQJ5_RHILI</name>
<organism evidence="2 3">
    <name type="scientific">Rhizobium loti</name>
    <name type="common">Mesorhizobium loti</name>
    <dbReference type="NCBI Taxonomy" id="381"/>
    <lineage>
        <taxon>Bacteria</taxon>
        <taxon>Pseudomonadati</taxon>
        <taxon>Pseudomonadota</taxon>
        <taxon>Alphaproteobacteria</taxon>
        <taxon>Hyphomicrobiales</taxon>
        <taxon>Phyllobacteriaceae</taxon>
        <taxon>Mesorhizobium</taxon>
    </lineage>
</organism>
<dbReference type="EMBL" id="LPWA01000124">
    <property type="protein sequence ID" value="KUM25036.1"/>
    <property type="molecule type" value="Genomic_DNA"/>
</dbReference>
<dbReference type="InterPro" id="IPR044398">
    <property type="entry name" value="Globin-sensor_dom"/>
</dbReference>
<dbReference type="Proteomes" id="UP000053176">
    <property type="component" value="Unassembled WGS sequence"/>
</dbReference>
<protein>
    <submittedName>
        <fullName evidence="2">Preprotein translocase subunit TatC</fullName>
    </submittedName>
</protein>
<dbReference type="OrthoDB" id="25954at2"/>
<dbReference type="AlphaFoldDB" id="A0A101KQJ5"/>
<reference evidence="2 3" key="1">
    <citation type="submission" date="2015-12" db="EMBL/GenBank/DDBJ databases">
        <title>Draft genome sequence of Mesorhizobium sp. UFLA 01-765, a multitolerant efficient symbiont and plant-growth promoting strain isolated from Zn-mining soil using Leucaena leucocephala as a trap plant.</title>
        <authorList>
            <person name="Rangel W.M."/>
            <person name="Thijs S."/>
            <person name="Longatti S.M."/>
            <person name="Moreira F.M."/>
            <person name="Weyens N."/>
            <person name="Vangronsveld J."/>
            <person name="Van Hamme J.D."/>
            <person name="Bottos E.M."/>
            <person name="Rineau F."/>
        </authorList>
    </citation>
    <scope>NUCLEOTIDE SEQUENCE [LARGE SCALE GENOMIC DNA]</scope>
    <source>
        <strain evidence="2 3">UFLA 01-765</strain>
    </source>
</reference>
<sequence>MSIDVKDITPVSEQQIRQLVDLFYDKVRADPDLAPIFERVIRDEWGPHLQKMYDFWSSVMLTTGRYKGQPVVIHKRIEGLEIELFDRWLALFGESCAELLDAETAGLFWRKAVRIAESLKLALFHRPDSPWPMGVA</sequence>
<comment type="caution">
    <text evidence="2">The sequence shown here is derived from an EMBL/GenBank/DDBJ whole genome shotgun (WGS) entry which is preliminary data.</text>
</comment>
<gene>
    <name evidence="2" type="ORF">AU467_27950</name>
</gene>
<evidence type="ECO:0000313" key="2">
    <source>
        <dbReference type="EMBL" id="KUM25036.1"/>
    </source>
</evidence>
<dbReference type="Pfam" id="PF11563">
    <property type="entry name" value="Protoglobin"/>
    <property type="match status" value="1"/>
</dbReference>
<feature type="domain" description="Globin-sensor" evidence="1">
    <location>
        <begin position="6"/>
        <end position="58"/>
    </location>
</feature>
<dbReference type="InterPro" id="IPR009050">
    <property type="entry name" value="Globin-like_sf"/>
</dbReference>
<proteinExistence type="predicted"/>
<dbReference type="CDD" id="cd08916">
    <property type="entry name" value="TrHb3_P"/>
    <property type="match status" value="1"/>
</dbReference>
<dbReference type="Gene3D" id="1.10.490.10">
    <property type="entry name" value="Globins"/>
    <property type="match status" value="1"/>
</dbReference>
<evidence type="ECO:0000313" key="3">
    <source>
        <dbReference type="Proteomes" id="UP000053176"/>
    </source>
</evidence>
<evidence type="ECO:0000259" key="1">
    <source>
        <dbReference type="Pfam" id="PF11563"/>
    </source>
</evidence>
<dbReference type="SUPFAM" id="SSF46458">
    <property type="entry name" value="Globin-like"/>
    <property type="match status" value="1"/>
</dbReference>
<dbReference type="GO" id="GO:0020037">
    <property type="term" value="F:heme binding"/>
    <property type="evidence" value="ECO:0007669"/>
    <property type="project" value="InterPro"/>
</dbReference>
<accession>A0A101KQJ5</accession>
<dbReference type="InterPro" id="IPR012292">
    <property type="entry name" value="Globin/Proto"/>
</dbReference>